<dbReference type="Pfam" id="PF00535">
    <property type="entry name" value="Glycos_transf_2"/>
    <property type="match status" value="1"/>
</dbReference>
<gene>
    <name evidence="2" type="ORF">LsR_01487</name>
</gene>
<proteinExistence type="predicted"/>
<protein>
    <recommendedName>
        <fullName evidence="1">Glycosyltransferase 2-like domain-containing protein</fullName>
    </recommendedName>
</protein>
<accession>A0A0F7Q0E5</accession>
<reference evidence="2 3" key="1">
    <citation type="submission" date="2015-05" db="EMBL/GenBank/DDBJ databases">
        <title>Complete genome sequence of Lactobacillus salivarius Ren, a probiotic strain with antitumor activity.</title>
        <authorList>
            <person name="Sun E."/>
            <person name="Zhao L."/>
            <person name="Liu S."/>
            <person name="Zhang M."/>
            <person name="Guo H."/>
            <person name="Ren F."/>
        </authorList>
    </citation>
    <scope>NUCLEOTIDE SEQUENCE [LARGE SCALE GENOMIC DNA]</scope>
    <source>
        <strain evidence="2 3">Ren</strain>
    </source>
</reference>
<dbReference type="PANTHER" id="PTHR22916">
    <property type="entry name" value="GLYCOSYLTRANSFERASE"/>
    <property type="match status" value="1"/>
</dbReference>
<organism evidence="2 3">
    <name type="scientific">Ligilactobacillus salivarius str. Ren</name>
    <dbReference type="NCBI Taxonomy" id="1194971"/>
    <lineage>
        <taxon>Bacteria</taxon>
        <taxon>Bacillati</taxon>
        <taxon>Bacillota</taxon>
        <taxon>Bacilli</taxon>
        <taxon>Lactobacillales</taxon>
        <taxon>Lactobacillaceae</taxon>
        <taxon>Ligilactobacillus</taxon>
    </lineage>
</organism>
<evidence type="ECO:0000313" key="3">
    <source>
        <dbReference type="Proteomes" id="UP000035027"/>
    </source>
</evidence>
<dbReference type="Gene3D" id="3.90.550.10">
    <property type="entry name" value="Spore Coat Polysaccharide Biosynthesis Protein SpsA, Chain A"/>
    <property type="match status" value="1"/>
</dbReference>
<dbReference type="AlphaFoldDB" id="A0A0F7Q0E5"/>
<dbReference type="Proteomes" id="UP000035027">
    <property type="component" value="Chromosome"/>
</dbReference>
<dbReference type="EMBL" id="CP011403">
    <property type="protein sequence ID" value="AKI05029.1"/>
    <property type="molecule type" value="Genomic_DNA"/>
</dbReference>
<dbReference type="PATRIC" id="fig|1194971.3.peg.1492"/>
<name>A0A0F7Q0E5_9LACO</name>
<dbReference type="InterPro" id="IPR001173">
    <property type="entry name" value="Glyco_trans_2-like"/>
</dbReference>
<feature type="domain" description="Glycosyltransferase 2-like" evidence="1">
    <location>
        <begin position="6"/>
        <end position="125"/>
    </location>
</feature>
<dbReference type="RefSeq" id="WP_052757130.1">
    <property type="nucleotide sequence ID" value="NZ_CP011403.1"/>
</dbReference>
<evidence type="ECO:0000259" key="1">
    <source>
        <dbReference type="Pfam" id="PF00535"/>
    </source>
</evidence>
<dbReference type="GO" id="GO:0016758">
    <property type="term" value="F:hexosyltransferase activity"/>
    <property type="evidence" value="ECO:0007669"/>
    <property type="project" value="UniProtKB-ARBA"/>
</dbReference>
<dbReference type="InterPro" id="IPR029044">
    <property type="entry name" value="Nucleotide-diphossugar_trans"/>
</dbReference>
<dbReference type="CDD" id="cd00761">
    <property type="entry name" value="Glyco_tranf_GTA_type"/>
    <property type="match status" value="1"/>
</dbReference>
<dbReference type="PANTHER" id="PTHR22916:SF3">
    <property type="entry name" value="UDP-GLCNAC:BETAGAL BETA-1,3-N-ACETYLGLUCOSAMINYLTRANSFERASE-LIKE PROTEIN 1"/>
    <property type="match status" value="1"/>
</dbReference>
<evidence type="ECO:0000313" key="2">
    <source>
        <dbReference type="EMBL" id="AKI05029.1"/>
    </source>
</evidence>
<sequence length="349" mass="40988">MLNIDIIIPVYNAEEYLERCINSIDIDTNRNVTVILVNDGSTDNSLMLCKRMKKKYKKNIKVINQENKGVSDARNAGLEYVSGDYITFMDPDDAYDIGYIKKCVQKIKKFNNPDLVITPYKRVYGEKKIVNDLYDITNEEIILSGDDLLKTMYGMNISEVVNPAIMNDLSPVWGKFYKKSLILGKKFADIKEVGSEDLLFNINILKLDNKILYIPECYYLYTKTNNSSITTNFDENLISSWENLFSLMKTQAKREKYNTEYFTRLDVRQYLSKMSLVRAIYNSKNLTVKNKVSIAKKTVKNPEYNKFKYSDFPNMISRWKILMWLCDHEYMYVLYIIIRLLEPYKNKLK</sequence>
<dbReference type="SUPFAM" id="SSF53448">
    <property type="entry name" value="Nucleotide-diphospho-sugar transferases"/>
    <property type="match status" value="1"/>
</dbReference>